<dbReference type="NCBIfam" id="TIGR01547">
    <property type="entry name" value="phage_term_2"/>
    <property type="match status" value="1"/>
</dbReference>
<dbReference type="RefSeq" id="WP_146869041.1">
    <property type="nucleotide sequence ID" value="NZ_BKBC01000059.1"/>
</dbReference>
<evidence type="ECO:0000313" key="3">
    <source>
        <dbReference type="EMBL" id="GEQ22724.1"/>
    </source>
</evidence>
<proteinExistence type="predicted"/>
<dbReference type="InterPro" id="IPR027417">
    <property type="entry name" value="P-loop_NTPase"/>
</dbReference>
<gene>
    <name evidence="3" type="primary">yqaT</name>
    <name evidence="3" type="ORF">CBU02nite_32300</name>
</gene>
<dbReference type="Gene3D" id="3.30.420.280">
    <property type="match status" value="1"/>
</dbReference>
<name>A0A512TR20_CLOBU</name>
<comment type="caution">
    <text evidence="3">The sequence shown here is derived from an EMBL/GenBank/DDBJ whole genome shotgun (WGS) entry which is preliminary data.</text>
</comment>
<dbReference type="InterPro" id="IPR035412">
    <property type="entry name" value="Terminase_L_N"/>
</dbReference>
<reference evidence="3 4" key="1">
    <citation type="submission" date="2019-07" db="EMBL/GenBank/DDBJ databases">
        <title>Whole genome shotgun sequence of Clostridium butyricum NBRC 3858.</title>
        <authorList>
            <person name="Hosoyama A."/>
            <person name="Uohara A."/>
            <person name="Ohji S."/>
            <person name="Ichikawa N."/>
        </authorList>
    </citation>
    <scope>NUCLEOTIDE SEQUENCE [LARGE SCALE GENOMIC DNA]</scope>
    <source>
        <strain evidence="3 4">NBRC 3858</strain>
    </source>
</reference>
<dbReference type="Gene3D" id="3.40.50.300">
    <property type="entry name" value="P-loop containing nucleotide triphosphate hydrolases"/>
    <property type="match status" value="1"/>
</dbReference>
<dbReference type="Pfam" id="PF17288">
    <property type="entry name" value="Terminase_3C"/>
    <property type="match status" value="1"/>
</dbReference>
<dbReference type="PANTHER" id="PTHR39184">
    <property type="match status" value="1"/>
</dbReference>
<sequence>MEIEREINPHFENYIFNWDYKFYFLVGGYGSSKSYNTAFKLILKLLEEKRTALVVREVYDTMRDSCFSLLEEIITEMGLDDIIHCKTSPMHIDFPNGSKIIFKGMDKPQKLKSINNVSIIWIEECSEVKYEGFKELLGRLRHPTLELHMILTTNPVSKSNWCYKYFFIDKKRKLFVLDDKELYKKRIVIKNNTYYHHSIADDNYFLPKSYILQLDDLKTHDKDLWRIARKGQFGTNGKTVLPQFEKKPHYEVIGMMNDTKKLLHKAGMDFGFITSYNALLRVAVDDENKILYIYWEYYKNGMTDDKTAVEIEEFKNTQELIKADCAEPKTIKFYRQEGFNMLGAKKGQGSRLENTKKIKRFKRIICSENCVNTIDELEDLTYAVDKDGEIIEDEFNIDPHTFSAIWYALDGYEVSNLKEHNYDNEVYEKGKGVIKNNGLDPYGRQGQNIF</sequence>
<dbReference type="InterPro" id="IPR006437">
    <property type="entry name" value="Phage_terminase_lsu"/>
</dbReference>
<accession>A0A512TR20</accession>
<dbReference type="InterPro" id="IPR052380">
    <property type="entry name" value="Viral_DNA_packaging_terminase"/>
</dbReference>
<dbReference type="EMBL" id="BKBC01000059">
    <property type="protein sequence ID" value="GEQ22724.1"/>
    <property type="molecule type" value="Genomic_DNA"/>
</dbReference>
<evidence type="ECO:0008006" key="5">
    <source>
        <dbReference type="Google" id="ProtNLM"/>
    </source>
</evidence>
<organism evidence="3 4">
    <name type="scientific">Clostridium butyricum</name>
    <dbReference type="NCBI Taxonomy" id="1492"/>
    <lineage>
        <taxon>Bacteria</taxon>
        <taxon>Bacillati</taxon>
        <taxon>Bacillota</taxon>
        <taxon>Clostridia</taxon>
        <taxon>Eubacteriales</taxon>
        <taxon>Clostridiaceae</taxon>
        <taxon>Clostridium</taxon>
    </lineage>
</organism>
<dbReference type="PANTHER" id="PTHR39184:SF1">
    <property type="entry name" value="PBSX PHAGE TERMINASE LARGE SUBUNIT"/>
    <property type="match status" value="1"/>
</dbReference>
<evidence type="ECO:0000259" key="1">
    <source>
        <dbReference type="Pfam" id="PF04466"/>
    </source>
</evidence>
<feature type="domain" description="Phage terminase large subunit C-terminal" evidence="2">
    <location>
        <begin position="269"/>
        <end position="410"/>
    </location>
</feature>
<dbReference type="Proteomes" id="UP000321089">
    <property type="component" value="Unassembled WGS sequence"/>
</dbReference>
<protein>
    <recommendedName>
        <fullName evidence="5">PBSX family phage terminase large subunit</fullName>
    </recommendedName>
</protein>
<dbReference type="AlphaFoldDB" id="A0A512TR20"/>
<evidence type="ECO:0000313" key="4">
    <source>
        <dbReference type="Proteomes" id="UP000321089"/>
    </source>
</evidence>
<feature type="domain" description="Phage terminase large subunit N-terminal" evidence="1">
    <location>
        <begin position="22"/>
        <end position="232"/>
    </location>
</feature>
<evidence type="ECO:0000259" key="2">
    <source>
        <dbReference type="Pfam" id="PF17288"/>
    </source>
</evidence>
<dbReference type="Pfam" id="PF04466">
    <property type="entry name" value="Terminase_3"/>
    <property type="match status" value="1"/>
</dbReference>
<dbReference type="InterPro" id="IPR035413">
    <property type="entry name" value="Terminase_L_C"/>
</dbReference>